<reference evidence="3" key="1">
    <citation type="submission" date="2022-04" db="EMBL/GenBank/DDBJ databases">
        <title>Hymenobacter sp. isolated from the air.</title>
        <authorList>
            <person name="Won M."/>
            <person name="Lee C.-M."/>
            <person name="Woen H.-Y."/>
            <person name="Kwon S.-W."/>
        </authorList>
    </citation>
    <scope>NUCLEOTIDE SEQUENCE</scope>
    <source>
        <strain evidence="3">5420S-77</strain>
    </source>
</reference>
<evidence type="ECO:0000256" key="1">
    <source>
        <dbReference type="SAM" id="MobiDB-lite"/>
    </source>
</evidence>
<feature type="transmembrane region" description="Helical" evidence="2">
    <location>
        <begin position="98"/>
        <end position="117"/>
    </location>
</feature>
<dbReference type="RefSeq" id="WP_245120273.1">
    <property type="nucleotide sequence ID" value="NZ_CP095061.1"/>
</dbReference>
<keyword evidence="2" id="KW-0472">Membrane</keyword>
<accession>A0ABY4G696</accession>
<evidence type="ECO:0000256" key="2">
    <source>
        <dbReference type="SAM" id="Phobius"/>
    </source>
</evidence>
<keyword evidence="4" id="KW-1185">Reference proteome</keyword>
<evidence type="ECO:0000313" key="4">
    <source>
        <dbReference type="Proteomes" id="UP000830401"/>
    </source>
</evidence>
<dbReference type="Proteomes" id="UP000830401">
    <property type="component" value="Chromosome"/>
</dbReference>
<feature type="region of interest" description="Disordered" evidence="1">
    <location>
        <begin position="65"/>
        <end position="92"/>
    </location>
</feature>
<keyword evidence="2" id="KW-0812">Transmembrane</keyword>
<sequence>MSLPVACVLGSVLVWLLAVPVRAGRVGDVFSFANAPAAHTTDGGNTSHTLAVTSHVAAYMPDTTRRSVSLDTTRRPVPVPDTTTVSDDEDKPTRKTTLLTVLAIAVLTISTLLLYNVRSR</sequence>
<proteinExistence type="predicted"/>
<dbReference type="EMBL" id="CP095061">
    <property type="protein sequence ID" value="UOQ66292.1"/>
    <property type="molecule type" value="Genomic_DNA"/>
</dbReference>
<gene>
    <name evidence="3" type="ORF">MUN86_22865</name>
</gene>
<protein>
    <submittedName>
        <fullName evidence="3">Uncharacterized protein</fullName>
    </submittedName>
</protein>
<keyword evidence="2" id="KW-1133">Transmembrane helix</keyword>
<organism evidence="3 4">
    <name type="scientific">Hymenobacter volaticus</name>
    <dbReference type="NCBI Taxonomy" id="2932254"/>
    <lineage>
        <taxon>Bacteria</taxon>
        <taxon>Pseudomonadati</taxon>
        <taxon>Bacteroidota</taxon>
        <taxon>Cytophagia</taxon>
        <taxon>Cytophagales</taxon>
        <taxon>Hymenobacteraceae</taxon>
        <taxon>Hymenobacter</taxon>
    </lineage>
</organism>
<evidence type="ECO:0000313" key="3">
    <source>
        <dbReference type="EMBL" id="UOQ66292.1"/>
    </source>
</evidence>
<name>A0ABY4G696_9BACT</name>